<organism evidence="3 4">
    <name type="scientific">Nocardioides bruguierae</name>
    <dbReference type="NCBI Taxonomy" id="2945102"/>
    <lineage>
        <taxon>Bacteria</taxon>
        <taxon>Bacillati</taxon>
        <taxon>Actinomycetota</taxon>
        <taxon>Actinomycetes</taxon>
        <taxon>Propionibacteriales</taxon>
        <taxon>Nocardioidaceae</taxon>
        <taxon>Nocardioides</taxon>
    </lineage>
</organism>
<evidence type="ECO:0000313" key="4">
    <source>
        <dbReference type="Proteomes" id="UP001139485"/>
    </source>
</evidence>
<evidence type="ECO:0000313" key="3">
    <source>
        <dbReference type="EMBL" id="MCM0622600.1"/>
    </source>
</evidence>
<keyword evidence="2" id="KW-0472">Membrane</keyword>
<dbReference type="RefSeq" id="WP_250828794.1">
    <property type="nucleotide sequence ID" value="NZ_JAMOIL010000040.1"/>
</dbReference>
<proteinExistence type="predicted"/>
<reference evidence="3" key="1">
    <citation type="submission" date="2022-05" db="EMBL/GenBank/DDBJ databases">
        <authorList>
            <person name="Tuo L."/>
        </authorList>
    </citation>
    <scope>NUCLEOTIDE SEQUENCE</scope>
    <source>
        <strain evidence="3">BSK12Z-4</strain>
    </source>
</reference>
<name>A0A9X2IIA1_9ACTN</name>
<protein>
    <submittedName>
        <fullName evidence="3">Uncharacterized protein</fullName>
    </submittedName>
</protein>
<dbReference type="AlphaFoldDB" id="A0A9X2IIA1"/>
<keyword evidence="4" id="KW-1185">Reference proteome</keyword>
<evidence type="ECO:0000256" key="1">
    <source>
        <dbReference type="SAM" id="MobiDB-lite"/>
    </source>
</evidence>
<accession>A0A9X2IIA1</accession>
<gene>
    <name evidence="3" type="ORF">M8330_20120</name>
</gene>
<dbReference type="EMBL" id="JAMOIL010000040">
    <property type="protein sequence ID" value="MCM0622600.1"/>
    <property type="molecule type" value="Genomic_DNA"/>
</dbReference>
<keyword evidence="2" id="KW-0812">Transmembrane</keyword>
<comment type="caution">
    <text evidence="3">The sequence shown here is derived from an EMBL/GenBank/DDBJ whole genome shotgun (WGS) entry which is preliminary data.</text>
</comment>
<dbReference type="Proteomes" id="UP001139485">
    <property type="component" value="Unassembled WGS sequence"/>
</dbReference>
<sequence>MDTLTSGPAVLILAPMLVLTVLGVVDGIRAWWRRRRAKPRRATGARPATARTSLPPRGLRPAGHPAPGRRVVTGVTR</sequence>
<keyword evidence="2" id="KW-1133">Transmembrane helix</keyword>
<feature type="transmembrane region" description="Helical" evidence="2">
    <location>
        <begin position="12"/>
        <end position="32"/>
    </location>
</feature>
<evidence type="ECO:0000256" key="2">
    <source>
        <dbReference type="SAM" id="Phobius"/>
    </source>
</evidence>
<feature type="region of interest" description="Disordered" evidence="1">
    <location>
        <begin position="36"/>
        <end position="77"/>
    </location>
</feature>